<evidence type="ECO:0000256" key="1">
    <source>
        <dbReference type="SAM" id="MobiDB-lite"/>
    </source>
</evidence>
<feature type="compositionally biased region" description="Polar residues" evidence="1">
    <location>
        <begin position="221"/>
        <end position="238"/>
    </location>
</feature>
<dbReference type="Proteomes" id="UP000807025">
    <property type="component" value="Unassembled WGS sequence"/>
</dbReference>
<proteinExistence type="predicted"/>
<comment type="caution">
    <text evidence="2">The sequence shown here is derived from an EMBL/GenBank/DDBJ whole genome shotgun (WGS) entry which is preliminary data.</text>
</comment>
<reference evidence="2" key="1">
    <citation type="submission" date="2020-11" db="EMBL/GenBank/DDBJ databases">
        <authorList>
            <consortium name="DOE Joint Genome Institute"/>
            <person name="Ahrendt S."/>
            <person name="Riley R."/>
            <person name="Andreopoulos W."/>
            <person name="Labutti K."/>
            <person name="Pangilinan J."/>
            <person name="Ruiz-Duenas F.J."/>
            <person name="Barrasa J.M."/>
            <person name="Sanchez-Garcia M."/>
            <person name="Camarero S."/>
            <person name="Miyauchi S."/>
            <person name="Serrano A."/>
            <person name="Linde D."/>
            <person name="Babiker R."/>
            <person name="Drula E."/>
            <person name="Ayuso-Fernandez I."/>
            <person name="Pacheco R."/>
            <person name="Padilla G."/>
            <person name="Ferreira P."/>
            <person name="Barriuso J."/>
            <person name="Kellner H."/>
            <person name="Castanera R."/>
            <person name="Alfaro M."/>
            <person name="Ramirez L."/>
            <person name="Pisabarro A.G."/>
            <person name="Kuo A."/>
            <person name="Tritt A."/>
            <person name="Lipzen A."/>
            <person name="He G."/>
            <person name="Yan M."/>
            <person name="Ng V."/>
            <person name="Cullen D."/>
            <person name="Martin F."/>
            <person name="Rosso M.-N."/>
            <person name="Henrissat B."/>
            <person name="Hibbett D."/>
            <person name="Martinez A.T."/>
            <person name="Grigoriev I.V."/>
        </authorList>
    </citation>
    <scope>NUCLEOTIDE SEQUENCE</scope>
    <source>
        <strain evidence="2">ATCC 90797</strain>
    </source>
</reference>
<dbReference type="EMBL" id="MU154601">
    <property type="protein sequence ID" value="KAF9492474.1"/>
    <property type="molecule type" value="Genomic_DNA"/>
</dbReference>
<feature type="compositionally biased region" description="Polar residues" evidence="1">
    <location>
        <begin position="401"/>
        <end position="411"/>
    </location>
</feature>
<organism evidence="2 3">
    <name type="scientific">Pleurotus eryngii</name>
    <name type="common">Boletus of the steppes</name>
    <dbReference type="NCBI Taxonomy" id="5323"/>
    <lineage>
        <taxon>Eukaryota</taxon>
        <taxon>Fungi</taxon>
        <taxon>Dikarya</taxon>
        <taxon>Basidiomycota</taxon>
        <taxon>Agaricomycotina</taxon>
        <taxon>Agaricomycetes</taxon>
        <taxon>Agaricomycetidae</taxon>
        <taxon>Agaricales</taxon>
        <taxon>Pleurotineae</taxon>
        <taxon>Pleurotaceae</taxon>
        <taxon>Pleurotus</taxon>
    </lineage>
</organism>
<feature type="compositionally biased region" description="Acidic residues" evidence="1">
    <location>
        <begin position="160"/>
        <end position="179"/>
    </location>
</feature>
<dbReference type="AlphaFoldDB" id="A0A9P6DD65"/>
<evidence type="ECO:0000313" key="3">
    <source>
        <dbReference type="Proteomes" id="UP000807025"/>
    </source>
</evidence>
<evidence type="ECO:0000313" key="2">
    <source>
        <dbReference type="EMBL" id="KAF9492474.1"/>
    </source>
</evidence>
<feature type="region of interest" description="Disordered" evidence="1">
    <location>
        <begin position="160"/>
        <end position="239"/>
    </location>
</feature>
<name>A0A9P6DD65_PLEER</name>
<accession>A0A9P6DD65</accession>
<dbReference type="OrthoDB" id="3067694at2759"/>
<feature type="region of interest" description="Disordered" evidence="1">
    <location>
        <begin position="384"/>
        <end position="411"/>
    </location>
</feature>
<protein>
    <submittedName>
        <fullName evidence="2">Uncharacterized protein</fullName>
    </submittedName>
</protein>
<keyword evidence="3" id="KW-1185">Reference proteome</keyword>
<feature type="compositionally biased region" description="Basic residues" evidence="1">
    <location>
        <begin position="198"/>
        <end position="210"/>
    </location>
</feature>
<gene>
    <name evidence="2" type="ORF">BDN71DRAFT_1497521</name>
</gene>
<sequence length="635" mass="68628">MPPRTARKRESPVDAPAVQMRHVLRAPPPTPVISRRLSFGTIESEGTPATVESTVVTPVKRGKRKSTIKALKKVVVRPDETKGRCQANTAKRVRPNTCLDLDSDDIVVVSESRVASASATSLEENNMSGDKLDELWPDTPNASGVSKSLVLSMLDIEAEEADEGDNELDEGEREEEGEDNGVSAASVAEDSPPTTRTKPSRRKVQVKGKGKAPLEKPAPARQNQQASTSSAFSDSLTNIPPPIFAQETGSLADIFGSPVNDPITGDFDDPLIVASANDNNHAQVGHVELLDQAVFAGILPVLSDIVTYLRLSGIVNRLQSELLFYSELLPKYTARDTLEGYMPKLMEVLSRLRNEHGVYVNPLTADPTDFRIVNKKIMFKPSTKSNVISSPQPAPARGSKRNVSASLGGSSTRSTFVGSVLNQNTVYAYMTEATLQFTSRPAKAEAALAPSTPQKSAWHSLAFGRPSPRTSNNQGWQPVPKVAPQFSHLRHPHSLGSEDTIPVYDGHSRYGNFRAEDQQWETISNMPRLGVPPPVPGQQPDYSCAIEIPSFEPTKFCVALAAFTMGTFFPVNNPTAAHATFNLQFAILLGSWVQKLQPHTVTEQRIRALCIAAATQANTLANAPAPAPAVTQAPA</sequence>
<feature type="region of interest" description="Disordered" evidence="1">
    <location>
        <begin position="1"/>
        <end position="32"/>
    </location>
</feature>
<feature type="region of interest" description="Disordered" evidence="1">
    <location>
        <begin position="115"/>
        <end position="140"/>
    </location>
</feature>